<feature type="transmembrane region" description="Helical" evidence="7">
    <location>
        <begin position="12"/>
        <end position="30"/>
    </location>
</feature>
<evidence type="ECO:0000313" key="9">
    <source>
        <dbReference type="Proteomes" id="UP000229897"/>
    </source>
</evidence>
<evidence type="ECO:0000256" key="7">
    <source>
        <dbReference type="SAM" id="Phobius"/>
    </source>
</evidence>
<keyword evidence="3 8" id="KW-0808">Transferase</keyword>
<evidence type="ECO:0000256" key="3">
    <source>
        <dbReference type="ARBA" id="ARBA00022679"/>
    </source>
</evidence>
<dbReference type="Pfam" id="PF01790">
    <property type="entry name" value="LGT"/>
    <property type="match status" value="1"/>
</dbReference>
<dbReference type="GO" id="GO:0042158">
    <property type="term" value="P:lipoprotein biosynthetic process"/>
    <property type="evidence" value="ECO:0007669"/>
    <property type="project" value="InterPro"/>
</dbReference>
<dbReference type="PANTHER" id="PTHR30589:SF0">
    <property type="entry name" value="PHOSPHATIDYLGLYCEROL--PROLIPOPROTEIN DIACYLGLYCERYL TRANSFERASE"/>
    <property type="match status" value="1"/>
</dbReference>
<organism evidence="8 9">
    <name type="scientific">Massilia violaceinigra</name>
    <dbReference type="NCBI Taxonomy" id="2045208"/>
    <lineage>
        <taxon>Bacteria</taxon>
        <taxon>Pseudomonadati</taxon>
        <taxon>Pseudomonadota</taxon>
        <taxon>Betaproteobacteria</taxon>
        <taxon>Burkholderiales</taxon>
        <taxon>Oxalobacteraceae</taxon>
        <taxon>Telluria group</taxon>
        <taxon>Massilia</taxon>
    </lineage>
</organism>
<sequence length="255" mass="27211">MIVPSLSPSAAHVVHLLFEWAAIAIGVQLYRRQRARSGASGILSNSGYAVVIGCILGAAIGNKLVFWVEYPHLWAAHAGNAAVWMSGQSIVGGLLGGLLGVEMAKKLTGQRQSTGDQFVLPLMAGISLGRIGCFLAGLNDGTYGTATTLPWGVDFGDGIDRHPTQLYDIIFVLAWGGLLLALRARWHDKPGLMFKLFLSGYLVWRFAVDAIKPLRYDYGAGLGGVQLVCLTALLCYLPLLARQLGGPAPLKAIEP</sequence>
<keyword evidence="2" id="KW-1003">Cell membrane</keyword>
<keyword evidence="4 7" id="KW-0812">Transmembrane</keyword>
<reference evidence="8" key="1">
    <citation type="submission" date="2017-10" db="EMBL/GenBank/DDBJ databases">
        <title>Massilia psychrophilum sp. nov., a novel purple-pigmented bacterium isolated from Tianshan glacier, Xinjiang Municipality, China.</title>
        <authorList>
            <person name="Wang H."/>
        </authorList>
    </citation>
    <scope>NUCLEOTIDE SEQUENCE [LARGE SCALE GENOMIC DNA]</scope>
    <source>
        <strain evidence="8">B2</strain>
    </source>
</reference>
<evidence type="ECO:0000256" key="2">
    <source>
        <dbReference type="ARBA" id="ARBA00022475"/>
    </source>
</evidence>
<evidence type="ECO:0000256" key="5">
    <source>
        <dbReference type="ARBA" id="ARBA00022989"/>
    </source>
</evidence>
<accession>A0A2D2DH94</accession>
<evidence type="ECO:0000313" key="8">
    <source>
        <dbReference type="EMBL" id="ATQ74344.1"/>
    </source>
</evidence>
<evidence type="ECO:0000256" key="4">
    <source>
        <dbReference type="ARBA" id="ARBA00022692"/>
    </source>
</evidence>
<dbReference type="EMBL" id="CP024608">
    <property type="protein sequence ID" value="ATQ74344.1"/>
    <property type="molecule type" value="Genomic_DNA"/>
</dbReference>
<evidence type="ECO:0000256" key="1">
    <source>
        <dbReference type="ARBA" id="ARBA00007150"/>
    </source>
</evidence>
<feature type="transmembrane region" description="Helical" evidence="7">
    <location>
        <begin position="220"/>
        <end position="241"/>
    </location>
</feature>
<dbReference type="PANTHER" id="PTHR30589">
    <property type="entry name" value="PROLIPOPROTEIN DIACYLGLYCERYL TRANSFERASE"/>
    <property type="match status" value="1"/>
</dbReference>
<keyword evidence="5 7" id="KW-1133">Transmembrane helix</keyword>
<comment type="similarity">
    <text evidence="1">Belongs to the Lgt family.</text>
</comment>
<dbReference type="RefSeq" id="WP_099874329.1">
    <property type="nucleotide sequence ID" value="NZ_CP024608.1"/>
</dbReference>
<evidence type="ECO:0000256" key="6">
    <source>
        <dbReference type="ARBA" id="ARBA00023136"/>
    </source>
</evidence>
<feature type="transmembrane region" description="Helical" evidence="7">
    <location>
        <begin position="192"/>
        <end position="208"/>
    </location>
</feature>
<name>A0A2D2DH94_9BURK</name>
<dbReference type="OrthoDB" id="871140at2"/>
<dbReference type="InterPro" id="IPR001640">
    <property type="entry name" value="Lgt"/>
</dbReference>
<dbReference type="GO" id="GO:0008961">
    <property type="term" value="F:phosphatidylglycerol-prolipoprotein diacylglyceryl transferase activity"/>
    <property type="evidence" value="ECO:0007669"/>
    <property type="project" value="InterPro"/>
</dbReference>
<keyword evidence="9" id="KW-1185">Reference proteome</keyword>
<keyword evidence="6 7" id="KW-0472">Membrane</keyword>
<proteinExistence type="inferred from homology"/>
<dbReference type="Proteomes" id="UP000229897">
    <property type="component" value="Chromosome"/>
</dbReference>
<gene>
    <name evidence="8" type="ORF">CR152_07345</name>
</gene>
<dbReference type="KEGG" id="mass:CR152_07345"/>
<protein>
    <submittedName>
        <fullName evidence="8">Diacylglyceryl transferase</fullName>
    </submittedName>
</protein>
<feature type="transmembrane region" description="Helical" evidence="7">
    <location>
        <begin position="166"/>
        <end position="186"/>
    </location>
</feature>
<feature type="transmembrane region" description="Helical" evidence="7">
    <location>
        <begin position="81"/>
        <end position="101"/>
    </location>
</feature>
<dbReference type="AlphaFoldDB" id="A0A2D2DH94"/>
<feature type="transmembrane region" description="Helical" evidence="7">
    <location>
        <begin position="42"/>
        <end position="61"/>
    </location>
</feature>
<dbReference type="GO" id="GO:0005886">
    <property type="term" value="C:plasma membrane"/>
    <property type="evidence" value="ECO:0007669"/>
    <property type="project" value="InterPro"/>
</dbReference>